<gene>
    <name evidence="8" type="ORF">GCM10009119_37300</name>
</gene>
<evidence type="ECO:0000259" key="6">
    <source>
        <dbReference type="Pfam" id="PF04542"/>
    </source>
</evidence>
<reference evidence="8 9" key="1">
    <citation type="journal article" date="2019" name="Int. J. Syst. Evol. Microbiol.">
        <title>The Global Catalogue of Microorganisms (GCM) 10K type strain sequencing project: providing services to taxonomists for standard genome sequencing and annotation.</title>
        <authorList>
            <consortium name="The Broad Institute Genomics Platform"/>
            <consortium name="The Broad Institute Genome Sequencing Center for Infectious Disease"/>
            <person name="Wu L."/>
            <person name="Ma J."/>
        </authorList>
    </citation>
    <scope>NUCLEOTIDE SEQUENCE [LARGE SCALE GENOMIC DNA]</scope>
    <source>
        <strain evidence="8 9">JCM 16112</strain>
    </source>
</reference>
<dbReference type="InterPro" id="IPR036388">
    <property type="entry name" value="WH-like_DNA-bd_sf"/>
</dbReference>
<dbReference type="Gene3D" id="1.10.10.10">
    <property type="entry name" value="Winged helix-like DNA-binding domain superfamily/Winged helix DNA-binding domain"/>
    <property type="match status" value="1"/>
</dbReference>
<keyword evidence="2" id="KW-0805">Transcription regulation</keyword>
<feature type="domain" description="RNA polymerase sigma factor 70 region 4 type 2" evidence="7">
    <location>
        <begin position="127"/>
        <end position="179"/>
    </location>
</feature>
<dbReference type="PANTHER" id="PTHR43133:SF8">
    <property type="entry name" value="RNA POLYMERASE SIGMA FACTOR HI_1459-RELATED"/>
    <property type="match status" value="1"/>
</dbReference>
<comment type="similarity">
    <text evidence="1">Belongs to the sigma-70 factor family. ECF subfamily.</text>
</comment>
<dbReference type="InterPro" id="IPR007627">
    <property type="entry name" value="RNA_pol_sigma70_r2"/>
</dbReference>
<keyword evidence="4" id="KW-0238">DNA-binding</keyword>
<organism evidence="8 9">
    <name type="scientific">Algoriphagus jejuensis</name>
    <dbReference type="NCBI Taxonomy" id="419934"/>
    <lineage>
        <taxon>Bacteria</taxon>
        <taxon>Pseudomonadati</taxon>
        <taxon>Bacteroidota</taxon>
        <taxon>Cytophagia</taxon>
        <taxon>Cytophagales</taxon>
        <taxon>Cyclobacteriaceae</taxon>
        <taxon>Algoriphagus</taxon>
    </lineage>
</organism>
<keyword evidence="5" id="KW-0804">Transcription</keyword>
<dbReference type="Pfam" id="PF04542">
    <property type="entry name" value="Sigma70_r2"/>
    <property type="match status" value="1"/>
</dbReference>
<keyword evidence="9" id="KW-1185">Reference proteome</keyword>
<sequence length="189" mass="21952">MELLVLFNTEASGMEKERIDLRLIELVIAQDRKAQFQLFELTKRMVYSMAFRILNDEDTAHDVLQDTYVKVFQEIRNLKHPEALISWMKTITVRKAIEKAKKQFQFEELSVAEDQVEDHFESWFDAELLDQAIRTLPPGSRAVFMLVAVEGYPHQEASQMLGISESTSKSQLNYAKKLLKTRIKTLLQA</sequence>
<evidence type="ECO:0000256" key="1">
    <source>
        <dbReference type="ARBA" id="ARBA00010641"/>
    </source>
</evidence>
<dbReference type="SUPFAM" id="SSF88659">
    <property type="entry name" value="Sigma3 and sigma4 domains of RNA polymerase sigma factors"/>
    <property type="match status" value="1"/>
</dbReference>
<dbReference type="SUPFAM" id="SSF88946">
    <property type="entry name" value="Sigma2 domain of RNA polymerase sigma factors"/>
    <property type="match status" value="1"/>
</dbReference>
<protein>
    <submittedName>
        <fullName evidence="8">Sigma-70 family RNA polymerase sigma factor</fullName>
    </submittedName>
</protein>
<evidence type="ECO:0000256" key="2">
    <source>
        <dbReference type="ARBA" id="ARBA00023015"/>
    </source>
</evidence>
<evidence type="ECO:0000256" key="3">
    <source>
        <dbReference type="ARBA" id="ARBA00023082"/>
    </source>
</evidence>
<dbReference type="InterPro" id="IPR014284">
    <property type="entry name" value="RNA_pol_sigma-70_dom"/>
</dbReference>
<dbReference type="Gene3D" id="1.10.1740.10">
    <property type="match status" value="1"/>
</dbReference>
<name>A0ABN1N569_9BACT</name>
<dbReference type="Pfam" id="PF08281">
    <property type="entry name" value="Sigma70_r4_2"/>
    <property type="match status" value="1"/>
</dbReference>
<dbReference type="PANTHER" id="PTHR43133">
    <property type="entry name" value="RNA POLYMERASE ECF-TYPE SIGMA FACTO"/>
    <property type="match status" value="1"/>
</dbReference>
<evidence type="ECO:0000259" key="7">
    <source>
        <dbReference type="Pfam" id="PF08281"/>
    </source>
</evidence>
<dbReference type="NCBIfam" id="TIGR02937">
    <property type="entry name" value="sigma70-ECF"/>
    <property type="match status" value="1"/>
</dbReference>
<evidence type="ECO:0000256" key="4">
    <source>
        <dbReference type="ARBA" id="ARBA00023125"/>
    </source>
</evidence>
<dbReference type="InterPro" id="IPR013249">
    <property type="entry name" value="RNA_pol_sigma70_r4_t2"/>
</dbReference>
<evidence type="ECO:0000256" key="5">
    <source>
        <dbReference type="ARBA" id="ARBA00023163"/>
    </source>
</evidence>
<keyword evidence="3" id="KW-0731">Sigma factor</keyword>
<dbReference type="InterPro" id="IPR013324">
    <property type="entry name" value="RNA_pol_sigma_r3/r4-like"/>
</dbReference>
<proteinExistence type="inferred from homology"/>
<evidence type="ECO:0000313" key="9">
    <source>
        <dbReference type="Proteomes" id="UP001500469"/>
    </source>
</evidence>
<dbReference type="EMBL" id="BAAAFI010000046">
    <property type="protein sequence ID" value="GAA0880760.1"/>
    <property type="molecule type" value="Genomic_DNA"/>
</dbReference>
<dbReference type="CDD" id="cd06171">
    <property type="entry name" value="Sigma70_r4"/>
    <property type="match status" value="1"/>
</dbReference>
<accession>A0ABN1N569</accession>
<dbReference type="Proteomes" id="UP001500469">
    <property type="component" value="Unassembled WGS sequence"/>
</dbReference>
<feature type="domain" description="RNA polymerase sigma-70 region 2" evidence="6">
    <location>
        <begin position="38"/>
        <end position="103"/>
    </location>
</feature>
<evidence type="ECO:0000313" key="8">
    <source>
        <dbReference type="EMBL" id="GAA0880760.1"/>
    </source>
</evidence>
<dbReference type="InterPro" id="IPR039425">
    <property type="entry name" value="RNA_pol_sigma-70-like"/>
</dbReference>
<comment type="caution">
    <text evidence="8">The sequence shown here is derived from an EMBL/GenBank/DDBJ whole genome shotgun (WGS) entry which is preliminary data.</text>
</comment>
<dbReference type="InterPro" id="IPR013325">
    <property type="entry name" value="RNA_pol_sigma_r2"/>
</dbReference>